<evidence type="ECO:0008006" key="4">
    <source>
        <dbReference type="Google" id="ProtNLM"/>
    </source>
</evidence>
<dbReference type="RefSeq" id="WP_162084189.1">
    <property type="nucleotide sequence ID" value="NZ_AP021881.1"/>
</dbReference>
<reference evidence="3" key="1">
    <citation type="submission" date="2019-11" db="EMBL/GenBank/DDBJ databases">
        <title>Isolation and characterization of a novel species in the genus Sulfuriferula.</title>
        <authorList>
            <person name="Mochizuki J."/>
            <person name="Kojima H."/>
            <person name="Fukui M."/>
        </authorList>
    </citation>
    <scope>NUCLEOTIDE SEQUENCE [LARGE SCALE GENOMIC DNA]</scope>
    <source>
        <strain evidence="3">SGTM</strain>
    </source>
</reference>
<keyword evidence="1" id="KW-0472">Membrane</keyword>
<gene>
    <name evidence="2" type="ORF">SFSGTM_09430</name>
</gene>
<feature type="transmembrane region" description="Helical" evidence="1">
    <location>
        <begin position="111"/>
        <end position="131"/>
    </location>
</feature>
<dbReference type="InterPro" id="IPR007359">
    <property type="entry name" value="SigmaE_reg_RseC_MucC"/>
</dbReference>
<accession>A0A809RF59</accession>
<keyword evidence="1" id="KW-1133">Transmembrane helix</keyword>
<evidence type="ECO:0000313" key="2">
    <source>
        <dbReference type="EMBL" id="BBP00235.1"/>
    </source>
</evidence>
<dbReference type="EMBL" id="AP021881">
    <property type="protein sequence ID" value="BBP00235.1"/>
    <property type="molecule type" value="Genomic_DNA"/>
</dbReference>
<dbReference type="AlphaFoldDB" id="A0A809RF59"/>
<dbReference type="Pfam" id="PF04246">
    <property type="entry name" value="RseC_MucC"/>
    <property type="match status" value="1"/>
</dbReference>
<keyword evidence="1" id="KW-0812">Transmembrane</keyword>
<keyword evidence="3" id="KW-1185">Reference proteome</keyword>
<sequence length="163" mass="17324">MIEMQARVVAVEDGMALVEPMSGGSCSSCSSSAGSTPSAGCGADKIGQIFTIKTKNYRVINAISSRIGDEVIIGIEDGAVLRGSAVVYMLPLILIFIGAITAHYLMPNINADLASIIGAASGFTISALWLFRFNQHASRNPHYQPVILRNAHAGTFILKEVKR</sequence>
<dbReference type="InterPro" id="IPR026268">
    <property type="entry name" value="RseC"/>
</dbReference>
<protein>
    <recommendedName>
        <fullName evidence="4">Sigma factor RpoE regulatory protein RseC</fullName>
    </recommendedName>
</protein>
<evidence type="ECO:0000313" key="3">
    <source>
        <dbReference type="Proteomes" id="UP000463939"/>
    </source>
</evidence>
<organism evidence="2 3">
    <name type="scientific">Sulfuriferula nivalis</name>
    <dbReference type="NCBI Taxonomy" id="2675298"/>
    <lineage>
        <taxon>Bacteria</taxon>
        <taxon>Pseudomonadati</taxon>
        <taxon>Pseudomonadota</taxon>
        <taxon>Betaproteobacteria</taxon>
        <taxon>Nitrosomonadales</taxon>
        <taxon>Sulfuricellaceae</taxon>
        <taxon>Sulfuriferula</taxon>
    </lineage>
</organism>
<proteinExistence type="predicted"/>
<dbReference type="PIRSF" id="PIRSF004923">
    <property type="entry name" value="RseC"/>
    <property type="match status" value="1"/>
</dbReference>
<evidence type="ECO:0000256" key="1">
    <source>
        <dbReference type="SAM" id="Phobius"/>
    </source>
</evidence>
<dbReference type="PANTHER" id="PTHR35867">
    <property type="entry name" value="PROTEIN RSEC"/>
    <property type="match status" value="1"/>
</dbReference>
<feature type="transmembrane region" description="Helical" evidence="1">
    <location>
        <begin position="85"/>
        <end position="105"/>
    </location>
</feature>
<dbReference type="KEGG" id="sniv:SFSGTM_09430"/>
<dbReference type="PANTHER" id="PTHR35867:SF1">
    <property type="entry name" value="PROTEIN RSEC"/>
    <property type="match status" value="1"/>
</dbReference>
<dbReference type="Proteomes" id="UP000463939">
    <property type="component" value="Chromosome"/>
</dbReference>
<name>A0A809RF59_9PROT</name>